<evidence type="ECO:0000256" key="4">
    <source>
        <dbReference type="ARBA" id="ARBA00023002"/>
    </source>
</evidence>
<evidence type="ECO:0000259" key="6">
    <source>
        <dbReference type="Pfam" id="PF01494"/>
    </source>
</evidence>
<evidence type="ECO:0000313" key="8">
    <source>
        <dbReference type="Proteomes" id="UP000007129"/>
    </source>
</evidence>
<proteinExistence type="inferred from homology"/>
<evidence type="ECO:0000256" key="3">
    <source>
        <dbReference type="ARBA" id="ARBA00022827"/>
    </source>
</evidence>
<keyword evidence="2" id="KW-0285">Flavoprotein</keyword>
<dbReference type="InterPro" id="IPR002938">
    <property type="entry name" value="FAD-bd"/>
</dbReference>
<reference evidence="7 8" key="1">
    <citation type="journal article" date="2012" name="BMC Genomics">
        <title>Tools to kill: Genome of one of the most destructive plant pathogenic fungi Macrophomina phaseolina.</title>
        <authorList>
            <person name="Islam M.S."/>
            <person name="Haque M.S."/>
            <person name="Islam M.M."/>
            <person name="Emdad E.M."/>
            <person name="Halim A."/>
            <person name="Hossen Q.M.M."/>
            <person name="Hossain M.Z."/>
            <person name="Ahmed B."/>
            <person name="Rahim S."/>
            <person name="Rahman M.S."/>
            <person name="Alam M.M."/>
            <person name="Hou S."/>
            <person name="Wan X."/>
            <person name="Saito J.A."/>
            <person name="Alam M."/>
        </authorList>
    </citation>
    <scope>NUCLEOTIDE SEQUENCE [LARGE SCALE GENOMIC DNA]</scope>
    <source>
        <strain evidence="7 8">MS6</strain>
    </source>
</reference>
<dbReference type="OrthoDB" id="9993796at2759"/>
<accession>K2R9I8</accession>
<feature type="domain" description="FAD-binding" evidence="6">
    <location>
        <begin position="11"/>
        <end position="378"/>
    </location>
</feature>
<comment type="caution">
    <text evidence="7">The sequence shown here is derived from an EMBL/GenBank/DDBJ whole genome shotgun (WGS) entry which is preliminary data.</text>
</comment>
<comment type="similarity">
    <text evidence="1">Belongs to the paxM FAD-dependent monooxygenase family.</text>
</comment>
<dbReference type="SUPFAM" id="SSF51905">
    <property type="entry name" value="FAD/NAD(P)-binding domain"/>
    <property type="match status" value="1"/>
</dbReference>
<dbReference type="InterPro" id="IPR036188">
    <property type="entry name" value="FAD/NAD-bd_sf"/>
</dbReference>
<dbReference type="HOGENOM" id="CLU_009665_19_0_1"/>
<dbReference type="Proteomes" id="UP000007129">
    <property type="component" value="Unassembled WGS sequence"/>
</dbReference>
<dbReference type="VEuPathDB" id="FungiDB:MPH_13433"/>
<dbReference type="Pfam" id="PF01494">
    <property type="entry name" value="FAD_binding_3"/>
    <property type="match status" value="1"/>
</dbReference>
<dbReference type="Gene3D" id="3.50.50.60">
    <property type="entry name" value="FAD/NAD(P)-binding domain"/>
    <property type="match status" value="1"/>
</dbReference>
<dbReference type="GO" id="GO:0004497">
    <property type="term" value="F:monooxygenase activity"/>
    <property type="evidence" value="ECO:0007669"/>
    <property type="project" value="UniProtKB-KW"/>
</dbReference>
<dbReference type="SUPFAM" id="SSF54373">
    <property type="entry name" value="FAD-linked reductases, C-terminal domain"/>
    <property type="match status" value="1"/>
</dbReference>
<keyword evidence="5 7" id="KW-0503">Monooxygenase</keyword>
<dbReference type="PANTHER" id="PTHR13789">
    <property type="entry name" value="MONOOXYGENASE"/>
    <property type="match status" value="1"/>
</dbReference>
<keyword evidence="4" id="KW-0560">Oxidoreductase</keyword>
<protein>
    <submittedName>
        <fullName evidence="7">Monooxygenase FAD-binding protein</fullName>
    </submittedName>
</protein>
<evidence type="ECO:0000256" key="2">
    <source>
        <dbReference type="ARBA" id="ARBA00022630"/>
    </source>
</evidence>
<dbReference type="STRING" id="1126212.K2R9I8"/>
<name>K2R9I8_MACPH</name>
<organism evidence="7 8">
    <name type="scientific">Macrophomina phaseolina (strain MS6)</name>
    <name type="common">Charcoal rot fungus</name>
    <dbReference type="NCBI Taxonomy" id="1126212"/>
    <lineage>
        <taxon>Eukaryota</taxon>
        <taxon>Fungi</taxon>
        <taxon>Dikarya</taxon>
        <taxon>Ascomycota</taxon>
        <taxon>Pezizomycotina</taxon>
        <taxon>Dothideomycetes</taxon>
        <taxon>Dothideomycetes incertae sedis</taxon>
        <taxon>Botryosphaeriales</taxon>
        <taxon>Botryosphaeriaceae</taxon>
        <taxon>Macrophomina</taxon>
    </lineage>
</organism>
<dbReference type="InterPro" id="IPR050493">
    <property type="entry name" value="FAD-dep_Monooxygenase_BioMet"/>
</dbReference>
<gene>
    <name evidence="7" type="ORF">MPH_13433</name>
</gene>
<evidence type="ECO:0000256" key="1">
    <source>
        <dbReference type="ARBA" id="ARBA00007992"/>
    </source>
</evidence>
<sequence length="426" mass="46186">MPPVTTAPSKLRVTVIGGGIAGLSAAAFLRKHGQYSINVYERRSADFKESSAALGMRTNGISIAKQLGITREEIRAVVGAGYRTYNIQEEEMSKSRVGDGPDGDGALWFVFRQDFKDALLRRVTSEEGEGEPIKVLYGSHVARVDPEAGVVEFANGTSIEADLIVGADGIHSKVRTAVIPPSHPAPVPSGLSVYRFILPMDVVKDAIGSEDQMPAMYNYDEGTFVAIVAAGDEGNRNVVMYPCRGHTQMNFACAIPDSSLRNPAQLEYSWNAKGSVEEMVEAIHGYPEWLRRVFSRTPQVELFQARDQDPLPTYVKGRTVLIGDAAHAMVPYQGQGANQALEDVEGLNVLFADVSDRDSIPDLLRVWDSIRRPRASEIQSGSRASQAKIASRGASDAILSVKPYVSMKDALARLQSQQGSATAAKM</sequence>
<dbReference type="eggNOG" id="KOG2614">
    <property type="taxonomic scope" value="Eukaryota"/>
</dbReference>
<dbReference type="PRINTS" id="PR00420">
    <property type="entry name" value="RNGMNOXGNASE"/>
</dbReference>
<evidence type="ECO:0000256" key="5">
    <source>
        <dbReference type="ARBA" id="ARBA00023033"/>
    </source>
</evidence>
<dbReference type="AlphaFoldDB" id="K2R9I8"/>
<keyword evidence="3" id="KW-0274">FAD</keyword>
<evidence type="ECO:0000313" key="7">
    <source>
        <dbReference type="EMBL" id="EKG09517.1"/>
    </source>
</evidence>
<dbReference type="PANTHER" id="PTHR13789:SF314">
    <property type="entry name" value="FAD-BINDING DOMAIN-CONTAINING PROTEIN"/>
    <property type="match status" value="1"/>
</dbReference>
<dbReference type="EMBL" id="AHHD01000621">
    <property type="protein sequence ID" value="EKG09517.1"/>
    <property type="molecule type" value="Genomic_DNA"/>
</dbReference>
<dbReference type="InParanoid" id="K2R9I8"/>
<dbReference type="GO" id="GO:0071949">
    <property type="term" value="F:FAD binding"/>
    <property type="evidence" value="ECO:0007669"/>
    <property type="project" value="InterPro"/>
</dbReference>